<dbReference type="InterPro" id="IPR036878">
    <property type="entry name" value="Glu_permease_IIB"/>
</dbReference>
<dbReference type="PROSITE" id="PS00371">
    <property type="entry name" value="PTS_EIIA_TYPE_1_HIS"/>
    <property type="match status" value="1"/>
</dbReference>
<evidence type="ECO:0000256" key="2">
    <source>
        <dbReference type="ARBA" id="ARBA00022448"/>
    </source>
</evidence>
<evidence type="ECO:0000256" key="4">
    <source>
        <dbReference type="ARBA" id="ARBA00022597"/>
    </source>
</evidence>
<evidence type="ECO:0000256" key="17">
    <source>
        <dbReference type="SAM" id="Phobius"/>
    </source>
</evidence>
<dbReference type="GO" id="GO:0016301">
    <property type="term" value="F:kinase activity"/>
    <property type="evidence" value="ECO:0007669"/>
    <property type="project" value="UniProtKB-KW"/>
</dbReference>
<keyword evidence="24" id="KW-1185">Reference proteome</keyword>
<dbReference type="NCBIfam" id="TIGR00830">
    <property type="entry name" value="PTBA"/>
    <property type="match status" value="1"/>
</dbReference>
<evidence type="ECO:0000256" key="13">
    <source>
        <dbReference type="ARBA" id="ARBA00048931"/>
    </source>
</evidence>
<dbReference type="Gene3D" id="2.70.70.10">
    <property type="entry name" value="Glucose Permease (Domain IIA)"/>
    <property type="match status" value="1"/>
</dbReference>
<dbReference type="FunFam" id="2.70.70.10:FF:000001">
    <property type="entry name" value="PTS system glucose-specific IIA component"/>
    <property type="match status" value="1"/>
</dbReference>
<dbReference type="InterPro" id="IPR011297">
    <property type="entry name" value="PTS_IIABC_b_glu"/>
</dbReference>
<dbReference type="Pfam" id="PF02378">
    <property type="entry name" value="PTS_EIIC"/>
    <property type="match status" value="1"/>
</dbReference>
<feature type="domain" description="PTS EIIC type-1" evidence="20">
    <location>
        <begin position="128"/>
        <end position="482"/>
    </location>
</feature>
<evidence type="ECO:0000259" key="20">
    <source>
        <dbReference type="PROSITE" id="PS51103"/>
    </source>
</evidence>
<dbReference type="GO" id="GO:0005886">
    <property type="term" value="C:plasma membrane"/>
    <property type="evidence" value="ECO:0007669"/>
    <property type="project" value="UniProtKB-SubCell"/>
</dbReference>
<dbReference type="InterPro" id="IPR001127">
    <property type="entry name" value="PTS_EIIA_1_perm"/>
</dbReference>
<organism evidence="21 23">
    <name type="scientific">Enterococcus haemoperoxidus ATCC BAA-382</name>
    <dbReference type="NCBI Taxonomy" id="1158608"/>
    <lineage>
        <taxon>Bacteria</taxon>
        <taxon>Bacillati</taxon>
        <taxon>Bacillota</taxon>
        <taxon>Bacilli</taxon>
        <taxon>Lactobacillales</taxon>
        <taxon>Enterococcaceae</taxon>
        <taxon>Enterococcus</taxon>
    </lineage>
</organism>
<dbReference type="Proteomes" id="UP000014197">
    <property type="component" value="Unassembled WGS sequence"/>
</dbReference>
<dbReference type="PROSITE" id="PS51093">
    <property type="entry name" value="PTS_EIIA_TYPE_1"/>
    <property type="match status" value="1"/>
</dbReference>
<dbReference type="Pfam" id="PF00367">
    <property type="entry name" value="PTS_EIIB"/>
    <property type="match status" value="1"/>
</dbReference>
<dbReference type="EC" id="2.7.1.211" evidence="11"/>
<dbReference type="SUPFAM" id="SSF51261">
    <property type="entry name" value="Duplicated hybrid motif"/>
    <property type="match status" value="1"/>
</dbReference>
<comment type="function">
    <text evidence="12">The phosphoenolpyruvate-dependent sugar phosphotransferase system (sugar PTS), a major carbohydrate active transport system, catalyzes the phosphorylation of incoming sugar substrates concomitantly with their translocation across the cell membrane. This system is involved in sucrose transport.</text>
</comment>
<keyword evidence="8" id="KW-0418">Kinase</keyword>
<dbReference type="eggNOG" id="COG1263">
    <property type="taxonomic scope" value="Bacteria"/>
</dbReference>
<evidence type="ECO:0000256" key="11">
    <source>
        <dbReference type="ARBA" id="ARBA00044053"/>
    </source>
</evidence>
<evidence type="ECO:0000256" key="3">
    <source>
        <dbReference type="ARBA" id="ARBA00022475"/>
    </source>
</evidence>
<dbReference type="Proteomes" id="UP000013858">
    <property type="component" value="Unassembled WGS sequence"/>
</dbReference>
<feature type="transmembrane region" description="Helical" evidence="17">
    <location>
        <begin position="447"/>
        <end position="469"/>
    </location>
</feature>
<feature type="transmembrane region" description="Helical" evidence="17">
    <location>
        <begin position="198"/>
        <end position="217"/>
    </location>
</feature>
<evidence type="ECO:0000259" key="18">
    <source>
        <dbReference type="PROSITE" id="PS51093"/>
    </source>
</evidence>
<dbReference type="eggNOG" id="COG1264">
    <property type="taxonomic scope" value="Bacteria"/>
</dbReference>
<feature type="active site" description="Phosphocysteine intermediate; for EIIB activity" evidence="16">
    <location>
        <position position="54"/>
    </location>
</feature>
<dbReference type="PANTHER" id="PTHR30175">
    <property type="entry name" value="PHOSPHOTRANSFERASE SYSTEM TRANSPORT PROTEIN"/>
    <property type="match status" value="1"/>
</dbReference>
<gene>
    <name evidence="22" type="ORF">I583_00926</name>
    <name evidence="21" type="ORF">UAW_03243</name>
</gene>
<name>R2QAM2_9ENTE</name>
<feature type="domain" description="PTS EIIA type-1" evidence="18">
    <location>
        <begin position="508"/>
        <end position="612"/>
    </location>
</feature>
<dbReference type="PANTHER" id="PTHR30175:SF1">
    <property type="entry name" value="PTS SYSTEM ARBUTIN-, CELLOBIOSE-, AND SALICIN-SPECIFIC EIIBC COMPONENT-RELATED"/>
    <property type="match status" value="1"/>
</dbReference>
<dbReference type="PROSITE" id="PS01035">
    <property type="entry name" value="PTS_EIIB_TYPE_1_CYS"/>
    <property type="match status" value="1"/>
</dbReference>
<feature type="transmembrane region" description="Helical" evidence="17">
    <location>
        <begin position="169"/>
        <end position="186"/>
    </location>
</feature>
<keyword evidence="10 17" id="KW-0472">Membrane</keyword>
<sequence>MNVLFSFCLFFCVGFGQFCVTNYKGEITMNYKETATSILSLIGGKENVSHLEHCSTRLRFTLKNNDLVETEKLEKVHGVIGVRQNVQCQVIIGNDVVEVYDEMKVLLGELPQNDGPKEKQKWGTVLLDFVISIFQPLIPAIAGGGVLKSLLLLASVTGLMSDQSQTYQILNLIGGAPLYFLPILVAMTTANKLKVNQLVAVSAVGALILPDLTTMLTEGTNFLGFGLTNIAYASQVFPAILTVLFYAQVEKLFTKYSPKPIRIFFVPMMSLLITVPIALLILGPLGYNVGTVFSTVIIWLYTHFGWVATAVLAAVLPFMVVTGMHKAMIPYAVSSMSEIGAELLYLPASLAHNIAESGACFAVSIKTKDQKLRSTAVSAGISALFGITEPALYGVTILNKRVLYSVMFASLVGGGFAGIMAIKAFALVGPGLASITMFVDKVNPMNLIWAFVTLGISFGVGFLSVLFVYKDETALEIADGMEMSSESGIEQLISPVAGKVISLTEVNDDVFSSGLIGDGIGIIPEDNVLVAPEAAEITMVFETKHALGLKMNNGAEILFHIGINTVQLGGEGFEAFVKVGDKVVKGQKLMAFDLAKIKAAGFDPTIVCVVTNKEAYHVHSSHYSEMVTNQTDILSIVPII</sequence>
<comment type="subcellular location">
    <subcellularLocation>
        <location evidence="1">Cell membrane</location>
        <topology evidence="1">Multi-pass membrane protein</topology>
    </subcellularLocation>
</comment>
<dbReference type="AlphaFoldDB" id="R2QAM2"/>
<evidence type="ECO:0000313" key="23">
    <source>
        <dbReference type="Proteomes" id="UP000013858"/>
    </source>
</evidence>
<evidence type="ECO:0000256" key="7">
    <source>
        <dbReference type="ARBA" id="ARBA00022692"/>
    </source>
</evidence>
<keyword evidence="9 17" id="KW-1133">Transmembrane helix</keyword>
<keyword evidence="3" id="KW-1003">Cell membrane</keyword>
<dbReference type="GO" id="GO:0090589">
    <property type="term" value="F:protein-phosphocysteine-trehalose phosphotransferase system transporter activity"/>
    <property type="evidence" value="ECO:0007669"/>
    <property type="project" value="TreeGrafter"/>
</dbReference>
<dbReference type="Pfam" id="PF00358">
    <property type="entry name" value="PTS_EIIA_1"/>
    <property type="match status" value="1"/>
</dbReference>
<protein>
    <recommendedName>
        <fullName evidence="14">PTS system sucrose-specific EIIBCA component</fullName>
        <ecNumber evidence="11">2.7.1.211</ecNumber>
    </recommendedName>
    <alternativeName>
        <fullName evidence="15">EIIBCA-Scr</fullName>
    </alternativeName>
</protein>
<keyword evidence="5" id="KW-0808">Transferase</keyword>
<dbReference type="InterPro" id="IPR018113">
    <property type="entry name" value="PTrfase_EIIB_Cys"/>
</dbReference>
<keyword evidence="6" id="KW-0598">Phosphotransferase system</keyword>
<dbReference type="PROSITE" id="PS51103">
    <property type="entry name" value="PTS_EIIC_TYPE_1"/>
    <property type="match status" value="1"/>
</dbReference>
<evidence type="ECO:0000256" key="6">
    <source>
        <dbReference type="ARBA" id="ARBA00022683"/>
    </source>
</evidence>
<dbReference type="Gene3D" id="3.30.1360.60">
    <property type="entry name" value="Glucose permease domain IIB"/>
    <property type="match status" value="1"/>
</dbReference>
<dbReference type="EMBL" id="ASVY01000002">
    <property type="protein sequence ID" value="EOT61943.1"/>
    <property type="molecule type" value="Genomic_DNA"/>
</dbReference>
<evidence type="ECO:0000256" key="14">
    <source>
        <dbReference type="ARBA" id="ARBA00074554"/>
    </source>
</evidence>
<dbReference type="FunFam" id="3.30.1360.60:FF:000001">
    <property type="entry name" value="PTS system glucose-specific IIBC component PtsG"/>
    <property type="match status" value="1"/>
</dbReference>
<dbReference type="InterPro" id="IPR050558">
    <property type="entry name" value="PTS_Sugar-Specific_Components"/>
</dbReference>
<evidence type="ECO:0000256" key="15">
    <source>
        <dbReference type="ARBA" id="ARBA00081008"/>
    </source>
</evidence>
<keyword evidence="4" id="KW-0762">Sugar transport</keyword>
<dbReference type="PROSITE" id="PS51098">
    <property type="entry name" value="PTS_EIIB_TYPE_1"/>
    <property type="match status" value="1"/>
</dbReference>
<evidence type="ECO:0000313" key="21">
    <source>
        <dbReference type="EMBL" id="EOH92258.1"/>
    </source>
</evidence>
<feature type="transmembrane region" description="Helical" evidence="17">
    <location>
        <begin position="261"/>
        <end position="285"/>
    </location>
</feature>
<dbReference type="EMBL" id="AJAR01000031">
    <property type="protein sequence ID" value="EOH92258.1"/>
    <property type="molecule type" value="Genomic_DNA"/>
</dbReference>
<dbReference type="GO" id="GO:0009401">
    <property type="term" value="P:phosphoenolpyruvate-dependent sugar phosphotransferase system"/>
    <property type="evidence" value="ECO:0007669"/>
    <property type="project" value="UniProtKB-KW"/>
</dbReference>
<evidence type="ECO:0000256" key="9">
    <source>
        <dbReference type="ARBA" id="ARBA00022989"/>
    </source>
</evidence>
<comment type="caution">
    <text evidence="21">The sequence shown here is derived from an EMBL/GenBank/DDBJ whole genome shotgun (WGS) entry which is preliminary data.</text>
</comment>
<evidence type="ECO:0000256" key="1">
    <source>
        <dbReference type="ARBA" id="ARBA00004651"/>
    </source>
</evidence>
<accession>R2QAM2</accession>
<feature type="transmembrane region" description="Helical" evidence="17">
    <location>
        <begin position="402"/>
        <end position="427"/>
    </location>
</feature>
<keyword evidence="2" id="KW-0813">Transport</keyword>
<feature type="transmembrane region" description="Helical" evidence="17">
    <location>
        <begin position="297"/>
        <end position="321"/>
    </location>
</feature>
<dbReference type="InterPro" id="IPR011055">
    <property type="entry name" value="Dup_hybrid_motif"/>
</dbReference>
<evidence type="ECO:0000256" key="12">
    <source>
        <dbReference type="ARBA" id="ARBA00045139"/>
    </source>
</evidence>
<evidence type="ECO:0000256" key="5">
    <source>
        <dbReference type="ARBA" id="ARBA00022679"/>
    </source>
</evidence>
<evidence type="ECO:0000256" key="8">
    <source>
        <dbReference type="ARBA" id="ARBA00022777"/>
    </source>
</evidence>
<evidence type="ECO:0000313" key="24">
    <source>
        <dbReference type="Proteomes" id="UP000014197"/>
    </source>
</evidence>
<evidence type="ECO:0000256" key="16">
    <source>
        <dbReference type="PROSITE-ProRule" id="PRU00421"/>
    </source>
</evidence>
<evidence type="ECO:0000256" key="10">
    <source>
        <dbReference type="ARBA" id="ARBA00023136"/>
    </source>
</evidence>
<keyword evidence="7 17" id="KW-0812">Transmembrane</keyword>
<dbReference type="GO" id="GO:0008982">
    <property type="term" value="F:protein-N(PI)-phosphohistidine-sugar phosphotransferase activity"/>
    <property type="evidence" value="ECO:0007669"/>
    <property type="project" value="InterPro"/>
</dbReference>
<dbReference type="STRING" id="155618.RV06_GL003100"/>
<comment type="catalytic activity">
    <reaction evidence="13">
        <text>N(pros)-phospho-L-histidyl-[protein](out) + sucrose = sucrose 6(G)-phosphate(in) + L-histidyl-[protein]</text>
        <dbReference type="Rhea" id="RHEA:49236"/>
        <dbReference type="Rhea" id="RHEA-COMP:9745"/>
        <dbReference type="Rhea" id="RHEA-COMP:9746"/>
        <dbReference type="ChEBI" id="CHEBI:17992"/>
        <dbReference type="ChEBI" id="CHEBI:29979"/>
        <dbReference type="ChEBI" id="CHEBI:64837"/>
        <dbReference type="ChEBI" id="CHEBI:91002"/>
        <dbReference type="EC" id="2.7.1.211"/>
    </reaction>
</comment>
<feature type="transmembrane region" description="Helical" evidence="17">
    <location>
        <begin position="229"/>
        <end position="249"/>
    </location>
</feature>
<dbReference type="eggNOG" id="COG2190">
    <property type="taxonomic scope" value="Bacteria"/>
</dbReference>
<dbReference type="PATRIC" id="fig|1158608.3.peg.3178"/>
<dbReference type="InterPro" id="IPR013013">
    <property type="entry name" value="PTS_EIIC_1"/>
</dbReference>
<evidence type="ECO:0000259" key="19">
    <source>
        <dbReference type="PROSITE" id="PS51098"/>
    </source>
</evidence>
<feature type="domain" description="PTS EIIB type-1" evidence="19">
    <location>
        <begin position="32"/>
        <end position="113"/>
    </location>
</feature>
<dbReference type="CDD" id="cd00212">
    <property type="entry name" value="PTS_IIB_glc"/>
    <property type="match status" value="1"/>
</dbReference>
<evidence type="ECO:0000313" key="22">
    <source>
        <dbReference type="EMBL" id="EOT61943.1"/>
    </source>
</evidence>
<proteinExistence type="predicted"/>
<dbReference type="InterPro" id="IPR003352">
    <property type="entry name" value="PTS_EIIC"/>
</dbReference>
<dbReference type="GO" id="GO:0015771">
    <property type="term" value="P:trehalose transport"/>
    <property type="evidence" value="ECO:0007669"/>
    <property type="project" value="TreeGrafter"/>
</dbReference>
<dbReference type="InterPro" id="IPR001996">
    <property type="entry name" value="PTS_IIB_1"/>
</dbReference>
<dbReference type="SUPFAM" id="SSF55604">
    <property type="entry name" value="Glucose permease domain IIB"/>
    <property type="match status" value="1"/>
</dbReference>
<reference evidence="22 24" key="2">
    <citation type="submission" date="2013-03" db="EMBL/GenBank/DDBJ databases">
        <title>The Genome Sequence of Enterococcus haemoperoxidus BAA-382 (PacBio/Illumina hybrid assembly).</title>
        <authorList>
            <consortium name="The Broad Institute Genomics Platform"/>
            <consortium name="The Broad Institute Genome Sequencing Center for Infectious Disease"/>
            <person name="Earl A."/>
            <person name="Russ C."/>
            <person name="Gilmore M."/>
            <person name="Surin D."/>
            <person name="Walker B."/>
            <person name="Young S."/>
            <person name="Zeng Q."/>
            <person name="Gargeya S."/>
            <person name="Fitzgerald M."/>
            <person name="Haas B."/>
            <person name="Abouelleil A."/>
            <person name="Allen A.W."/>
            <person name="Alvarado L."/>
            <person name="Arachchi H.M."/>
            <person name="Berlin A.M."/>
            <person name="Chapman S.B."/>
            <person name="Gainer-Dewar J."/>
            <person name="Goldberg J."/>
            <person name="Griggs A."/>
            <person name="Gujja S."/>
            <person name="Hansen M."/>
            <person name="Howarth C."/>
            <person name="Imamovic A."/>
            <person name="Ireland A."/>
            <person name="Larimer J."/>
            <person name="McCowan C."/>
            <person name="Murphy C."/>
            <person name="Pearson M."/>
            <person name="Poon T.W."/>
            <person name="Priest M."/>
            <person name="Roberts A."/>
            <person name="Saif S."/>
            <person name="Shea T."/>
            <person name="Sisk P."/>
            <person name="Sykes S."/>
            <person name="Wortman J."/>
            <person name="Nusbaum C."/>
            <person name="Birren B."/>
        </authorList>
    </citation>
    <scope>NUCLEOTIDE SEQUENCE [LARGE SCALE GENOMIC DNA]</scope>
    <source>
        <strain evidence="22 24">ATCC BAA-382</strain>
    </source>
</reference>
<reference evidence="21 23" key="1">
    <citation type="submission" date="2013-02" db="EMBL/GenBank/DDBJ databases">
        <title>The Genome Sequence of Enterococcus haemoperoxidus BAA-382.</title>
        <authorList>
            <consortium name="The Broad Institute Genome Sequencing Platform"/>
            <consortium name="The Broad Institute Genome Sequencing Center for Infectious Disease"/>
            <person name="Earl A.M."/>
            <person name="Gilmore M.S."/>
            <person name="Lebreton F."/>
            <person name="Walker B."/>
            <person name="Young S.K."/>
            <person name="Zeng Q."/>
            <person name="Gargeya S."/>
            <person name="Fitzgerald M."/>
            <person name="Haas B."/>
            <person name="Abouelleil A."/>
            <person name="Alvarado L."/>
            <person name="Arachchi H.M."/>
            <person name="Berlin A.M."/>
            <person name="Chapman S.B."/>
            <person name="Dewar J."/>
            <person name="Goldberg J."/>
            <person name="Griggs A."/>
            <person name="Gujja S."/>
            <person name="Hansen M."/>
            <person name="Howarth C."/>
            <person name="Imamovic A."/>
            <person name="Larimer J."/>
            <person name="McCowan C."/>
            <person name="Murphy C."/>
            <person name="Neiman D."/>
            <person name="Pearson M."/>
            <person name="Priest M."/>
            <person name="Roberts A."/>
            <person name="Saif S."/>
            <person name="Shea T."/>
            <person name="Sisk P."/>
            <person name="Sykes S."/>
            <person name="Wortman J."/>
            <person name="Nusbaum C."/>
            <person name="Birren B."/>
        </authorList>
    </citation>
    <scope>NUCLEOTIDE SEQUENCE [LARGE SCALE GENOMIC DNA]</scope>
    <source>
        <strain evidence="21 23">ATCC BAA-382</strain>
    </source>
</reference>
<dbReference type="NCBIfam" id="TIGR01995">
    <property type="entry name" value="PTS-II-ABC-beta"/>
    <property type="match status" value="1"/>
</dbReference>